<proteinExistence type="predicted"/>
<dbReference type="PANTHER" id="PTHR30136:SF7">
    <property type="entry name" value="HTH-TYPE TRANSCRIPTIONAL REGULATOR KDGR-RELATED"/>
    <property type="match status" value="1"/>
</dbReference>
<dbReference type="InterPro" id="IPR050707">
    <property type="entry name" value="HTH_MetabolicPath_Reg"/>
</dbReference>
<evidence type="ECO:0000259" key="5">
    <source>
        <dbReference type="PROSITE" id="PS51078"/>
    </source>
</evidence>
<dbReference type="Gene3D" id="3.30.450.40">
    <property type="match status" value="1"/>
</dbReference>
<evidence type="ECO:0000256" key="2">
    <source>
        <dbReference type="ARBA" id="ARBA00023125"/>
    </source>
</evidence>
<keyword evidence="3" id="KW-0804">Transcription</keyword>
<dbReference type="PROSITE" id="PS51077">
    <property type="entry name" value="HTH_ICLR"/>
    <property type="match status" value="1"/>
</dbReference>
<dbReference type="Pfam" id="PF09339">
    <property type="entry name" value="HTH_IclR"/>
    <property type="match status" value="1"/>
</dbReference>
<accession>A0ABU0JBK5</accession>
<evidence type="ECO:0000256" key="1">
    <source>
        <dbReference type="ARBA" id="ARBA00023015"/>
    </source>
</evidence>
<reference evidence="6 7" key="1">
    <citation type="submission" date="2023-07" db="EMBL/GenBank/DDBJ databases">
        <title>Genomic Encyclopedia of Type Strains, Phase IV (KMG-IV): sequencing the most valuable type-strain genomes for metagenomic binning, comparative biology and taxonomic classification.</title>
        <authorList>
            <person name="Goeker M."/>
        </authorList>
    </citation>
    <scope>NUCLEOTIDE SEQUENCE [LARGE SCALE GENOMIC DNA]</scope>
    <source>
        <strain evidence="6 7">DSM 19619</strain>
    </source>
</reference>
<dbReference type="SUPFAM" id="SSF55781">
    <property type="entry name" value="GAF domain-like"/>
    <property type="match status" value="1"/>
</dbReference>
<dbReference type="Pfam" id="PF01614">
    <property type="entry name" value="IclR_C"/>
    <property type="match status" value="1"/>
</dbReference>
<feature type="domain" description="IclR-ED" evidence="5">
    <location>
        <begin position="80"/>
        <end position="263"/>
    </location>
</feature>
<dbReference type="InterPro" id="IPR014757">
    <property type="entry name" value="Tscrpt_reg_IclR_C"/>
</dbReference>
<dbReference type="SMART" id="SM00346">
    <property type="entry name" value="HTH_ICLR"/>
    <property type="match status" value="1"/>
</dbReference>
<dbReference type="SUPFAM" id="SSF46785">
    <property type="entry name" value="Winged helix' DNA-binding domain"/>
    <property type="match status" value="1"/>
</dbReference>
<dbReference type="InterPro" id="IPR011991">
    <property type="entry name" value="ArsR-like_HTH"/>
</dbReference>
<keyword evidence="1" id="KW-0805">Transcription regulation</keyword>
<dbReference type="Gene3D" id="1.10.10.10">
    <property type="entry name" value="Winged helix-like DNA-binding domain superfamily/Winged helix DNA-binding domain"/>
    <property type="match status" value="1"/>
</dbReference>
<organism evidence="6 7">
    <name type="scientific">Labrys wisconsinensis</name>
    <dbReference type="NCBI Taxonomy" id="425677"/>
    <lineage>
        <taxon>Bacteria</taxon>
        <taxon>Pseudomonadati</taxon>
        <taxon>Pseudomonadota</taxon>
        <taxon>Alphaproteobacteria</taxon>
        <taxon>Hyphomicrobiales</taxon>
        <taxon>Xanthobacteraceae</taxon>
        <taxon>Labrys</taxon>
    </lineage>
</organism>
<dbReference type="InterPro" id="IPR036390">
    <property type="entry name" value="WH_DNA-bd_sf"/>
</dbReference>
<keyword evidence="7" id="KW-1185">Reference proteome</keyword>
<sequence length="274" mass="28986">MPKPDSTSDEKYALRSVGRALDVLQALGRGSTNGMTVAEVAEAVGVSKSTAFALLQALIGRGFVSDSRVGGSRLYRLGMALIHLGDRAVQEIGISQVATPILNQLAEATGMTARLAILDEGYAVAIARVDAPGIFRLASSLGRRELPHCSAVGKALLARLPQDKLMPLLQAIGLPRRTERTLVEPARLIEDLALTSWRGYAVDDEEDNLGVLCVGAAVYDRNEEAVAAVSVTTIKLDRGDIEVAKLGATVRAHADRISQLIGGPAHAALKPLPR</sequence>
<dbReference type="EMBL" id="JAUSVX010000006">
    <property type="protein sequence ID" value="MDQ0470654.1"/>
    <property type="molecule type" value="Genomic_DNA"/>
</dbReference>
<name>A0ABU0JBK5_9HYPH</name>
<dbReference type="Proteomes" id="UP001242480">
    <property type="component" value="Unassembled WGS sequence"/>
</dbReference>
<dbReference type="RefSeq" id="WP_307274791.1">
    <property type="nucleotide sequence ID" value="NZ_JAUSVX010000006.1"/>
</dbReference>
<comment type="caution">
    <text evidence="6">The sequence shown here is derived from an EMBL/GenBank/DDBJ whole genome shotgun (WGS) entry which is preliminary data.</text>
</comment>
<evidence type="ECO:0000313" key="7">
    <source>
        <dbReference type="Proteomes" id="UP001242480"/>
    </source>
</evidence>
<dbReference type="PANTHER" id="PTHR30136">
    <property type="entry name" value="HELIX-TURN-HELIX TRANSCRIPTIONAL REGULATOR, ICLR FAMILY"/>
    <property type="match status" value="1"/>
</dbReference>
<keyword evidence="2" id="KW-0238">DNA-binding</keyword>
<dbReference type="InterPro" id="IPR029016">
    <property type="entry name" value="GAF-like_dom_sf"/>
</dbReference>
<evidence type="ECO:0000259" key="4">
    <source>
        <dbReference type="PROSITE" id="PS51077"/>
    </source>
</evidence>
<feature type="domain" description="HTH iclR-type" evidence="4">
    <location>
        <begin position="14"/>
        <end position="79"/>
    </location>
</feature>
<protein>
    <submittedName>
        <fullName evidence="6">IclR family acetate operon transcriptional repressor</fullName>
    </submittedName>
</protein>
<dbReference type="CDD" id="cd00090">
    <property type="entry name" value="HTH_ARSR"/>
    <property type="match status" value="1"/>
</dbReference>
<evidence type="ECO:0000313" key="6">
    <source>
        <dbReference type="EMBL" id="MDQ0470654.1"/>
    </source>
</evidence>
<evidence type="ECO:0000256" key="3">
    <source>
        <dbReference type="ARBA" id="ARBA00023163"/>
    </source>
</evidence>
<dbReference type="InterPro" id="IPR036388">
    <property type="entry name" value="WH-like_DNA-bd_sf"/>
</dbReference>
<dbReference type="InterPro" id="IPR005471">
    <property type="entry name" value="Tscrpt_reg_IclR_N"/>
</dbReference>
<gene>
    <name evidence="6" type="ORF">QO011_003673</name>
</gene>
<dbReference type="PROSITE" id="PS51078">
    <property type="entry name" value="ICLR_ED"/>
    <property type="match status" value="1"/>
</dbReference>